<dbReference type="GO" id="GO:0030163">
    <property type="term" value="P:protein catabolic process"/>
    <property type="evidence" value="ECO:0007669"/>
    <property type="project" value="TreeGrafter"/>
</dbReference>
<dbReference type="EMBL" id="BFAG01000026">
    <property type="protein sequence ID" value="GBF08189.1"/>
    <property type="molecule type" value="Genomic_DNA"/>
</dbReference>
<keyword evidence="4" id="KW-1185">Reference proteome</keyword>
<dbReference type="InterPro" id="IPR037219">
    <property type="entry name" value="Peptidase_M41-like"/>
</dbReference>
<protein>
    <submittedName>
        <fullName evidence="3">ATP-dependent metalloprotease FtsH</fullName>
    </submittedName>
</protein>
<sequence>HRVAKLTVVPRGRAAGFMMPDADDRLHVTRPALEDMIAVALAGRAAEEVVYGEVTTGAQNDFQQATNLARRMVTEWGMSPRIGKVALATDEGNFLGGGPQPLPMSEATAFAVDEEVRALIDAAYARALDLVREYLPAVHEIVRVLMRRETLSGEEFATLLAGGTLDGPSPAGSGGLAPLPA</sequence>
<dbReference type="PANTHER" id="PTHR23076">
    <property type="entry name" value="METALLOPROTEASE M41 FTSH"/>
    <property type="match status" value="1"/>
</dbReference>
<keyword evidence="3" id="KW-0378">Hydrolase</keyword>
<evidence type="ECO:0000256" key="1">
    <source>
        <dbReference type="SAM" id="MobiDB-lite"/>
    </source>
</evidence>
<dbReference type="GO" id="GO:0005524">
    <property type="term" value="F:ATP binding"/>
    <property type="evidence" value="ECO:0007669"/>
    <property type="project" value="InterPro"/>
</dbReference>
<feature type="non-terminal residue" evidence="3">
    <location>
        <position position="1"/>
    </location>
</feature>
<dbReference type="Pfam" id="PF01434">
    <property type="entry name" value="Peptidase_M41"/>
    <property type="match status" value="1"/>
</dbReference>
<dbReference type="InterPro" id="IPR000642">
    <property type="entry name" value="Peptidase_M41"/>
</dbReference>
<dbReference type="SUPFAM" id="SSF140990">
    <property type="entry name" value="FtsH protease domain-like"/>
    <property type="match status" value="1"/>
</dbReference>
<proteinExistence type="predicted"/>
<keyword evidence="3" id="KW-0482">Metalloprotease</keyword>
<evidence type="ECO:0000259" key="2">
    <source>
        <dbReference type="Pfam" id="PF01434"/>
    </source>
</evidence>
<dbReference type="GO" id="GO:0004222">
    <property type="term" value="F:metalloendopeptidase activity"/>
    <property type="evidence" value="ECO:0007669"/>
    <property type="project" value="InterPro"/>
</dbReference>
<evidence type="ECO:0000313" key="4">
    <source>
        <dbReference type="Proteomes" id="UP000236569"/>
    </source>
</evidence>
<reference evidence="4" key="1">
    <citation type="submission" date="2018-01" db="EMBL/GenBank/DDBJ databases">
        <title>Draft Genome Sequence of the Radioresistant Bacterium Deinococcus aerius TR0125, Isolated from the Higher Atmosphere above Japan.</title>
        <authorList>
            <person name="Satoh K."/>
            <person name="Arai H."/>
            <person name="Sanzen T."/>
            <person name="Kawaguchi Y."/>
            <person name="Hayashi H."/>
            <person name="Yokobori S."/>
            <person name="Yamagishi A."/>
            <person name="Oono Y."/>
            <person name="Narumi I."/>
        </authorList>
    </citation>
    <scope>NUCLEOTIDE SEQUENCE [LARGE SCALE GENOMIC DNA]</scope>
    <source>
        <strain evidence="4">TR0125</strain>
    </source>
</reference>
<feature type="region of interest" description="Disordered" evidence="1">
    <location>
        <begin position="162"/>
        <end position="181"/>
    </location>
</feature>
<dbReference type="GO" id="GO:0005886">
    <property type="term" value="C:plasma membrane"/>
    <property type="evidence" value="ECO:0007669"/>
    <property type="project" value="TreeGrafter"/>
</dbReference>
<dbReference type="GO" id="GO:0006508">
    <property type="term" value="P:proteolysis"/>
    <property type="evidence" value="ECO:0007669"/>
    <property type="project" value="UniProtKB-KW"/>
</dbReference>
<evidence type="ECO:0000313" key="3">
    <source>
        <dbReference type="EMBL" id="GBF08189.1"/>
    </source>
</evidence>
<accession>A0A2I9D0W2</accession>
<dbReference type="AlphaFoldDB" id="A0A2I9D0W2"/>
<keyword evidence="3" id="KW-0645">Protease</keyword>
<dbReference type="Gene3D" id="1.20.58.760">
    <property type="entry name" value="Peptidase M41"/>
    <property type="match status" value="1"/>
</dbReference>
<comment type="caution">
    <text evidence="3">The sequence shown here is derived from an EMBL/GenBank/DDBJ whole genome shotgun (WGS) entry which is preliminary data.</text>
</comment>
<organism evidence="3 4">
    <name type="scientific">Deinococcus aerius</name>
    <dbReference type="NCBI Taxonomy" id="200253"/>
    <lineage>
        <taxon>Bacteria</taxon>
        <taxon>Thermotogati</taxon>
        <taxon>Deinococcota</taxon>
        <taxon>Deinococci</taxon>
        <taxon>Deinococcales</taxon>
        <taxon>Deinococcaceae</taxon>
        <taxon>Deinococcus</taxon>
    </lineage>
</organism>
<dbReference type="GO" id="GO:0004176">
    <property type="term" value="F:ATP-dependent peptidase activity"/>
    <property type="evidence" value="ECO:0007669"/>
    <property type="project" value="InterPro"/>
</dbReference>
<feature type="compositionally biased region" description="Low complexity" evidence="1">
    <location>
        <begin position="167"/>
        <end position="181"/>
    </location>
</feature>
<feature type="domain" description="Peptidase M41" evidence="2">
    <location>
        <begin position="2"/>
        <end position="158"/>
    </location>
</feature>
<gene>
    <name evidence="3" type="ORF">DAERI_260001</name>
</gene>
<dbReference type="PANTHER" id="PTHR23076:SF97">
    <property type="entry name" value="ATP-DEPENDENT ZINC METALLOPROTEASE YME1L1"/>
    <property type="match status" value="1"/>
</dbReference>
<dbReference type="Proteomes" id="UP000236569">
    <property type="component" value="Unassembled WGS sequence"/>
</dbReference>
<name>A0A2I9D0W2_9DEIO</name>